<keyword evidence="4" id="KW-1185">Reference proteome</keyword>
<dbReference type="InterPro" id="IPR049039">
    <property type="entry name" value="RMD1-3_a_helical_rpt"/>
</dbReference>
<dbReference type="PANTHER" id="PTHR16056">
    <property type="entry name" value="REGULATOR OF MICROTUBULE DYNAMICS PROTEIN"/>
    <property type="match status" value="1"/>
</dbReference>
<evidence type="ECO:0000313" key="4">
    <source>
        <dbReference type="Proteomes" id="UP000728185"/>
    </source>
</evidence>
<evidence type="ECO:0000256" key="1">
    <source>
        <dbReference type="SAM" id="Coils"/>
    </source>
</evidence>
<keyword evidence="2" id="KW-0812">Transmembrane</keyword>
<reference evidence="3" key="1">
    <citation type="submission" date="2019-05" db="EMBL/GenBank/DDBJ databases">
        <title>Annotation for the trematode Fasciolopsis buski.</title>
        <authorList>
            <person name="Choi Y.-J."/>
        </authorList>
    </citation>
    <scope>NUCLEOTIDE SEQUENCE</scope>
    <source>
        <strain evidence="3">HT</strain>
        <tissue evidence="3">Whole worm</tissue>
    </source>
</reference>
<evidence type="ECO:0000256" key="2">
    <source>
        <dbReference type="SAM" id="Phobius"/>
    </source>
</evidence>
<dbReference type="GO" id="GO:0097431">
    <property type="term" value="C:mitotic spindle pole"/>
    <property type="evidence" value="ECO:0007669"/>
    <property type="project" value="TreeGrafter"/>
</dbReference>
<keyword evidence="1" id="KW-0175">Coiled coil</keyword>
<dbReference type="GO" id="GO:0005739">
    <property type="term" value="C:mitochondrion"/>
    <property type="evidence" value="ECO:0007669"/>
    <property type="project" value="TreeGrafter"/>
</dbReference>
<keyword evidence="2" id="KW-1133">Transmembrane helix</keyword>
<name>A0A8E0S7F8_9TREM</name>
<dbReference type="InterPro" id="IPR011990">
    <property type="entry name" value="TPR-like_helical_dom_sf"/>
</dbReference>
<keyword evidence="2" id="KW-0472">Membrane</keyword>
<dbReference type="Pfam" id="PF21033">
    <property type="entry name" value="RMD1-3"/>
    <property type="match status" value="1"/>
</dbReference>
<feature type="transmembrane region" description="Helical" evidence="2">
    <location>
        <begin position="33"/>
        <end position="54"/>
    </location>
</feature>
<feature type="coiled-coil region" evidence="1">
    <location>
        <begin position="60"/>
        <end position="87"/>
    </location>
</feature>
<dbReference type="Proteomes" id="UP000728185">
    <property type="component" value="Unassembled WGS sequence"/>
</dbReference>
<gene>
    <name evidence="3" type="ORF">FBUS_09780</name>
</gene>
<protein>
    <submittedName>
        <fullName evidence="3">Regulator of microtubule dynamics protein 3</fullName>
    </submittedName>
</protein>
<dbReference type="GO" id="GO:0008017">
    <property type="term" value="F:microtubule binding"/>
    <property type="evidence" value="ECO:0007669"/>
    <property type="project" value="TreeGrafter"/>
</dbReference>
<dbReference type="OrthoDB" id="512473at2759"/>
<dbReference type="Gene3D" id="1.25.40.10">
    <property type="entry name" value="Tetratricopeptide repeat domain"/>
    <property type="match status" value="1"/>
</dbReference>
<proteinExistence type="predicted"/>
<organism evidence="3 4">
    <name type="scientific">Fasciolopsis buskii</name>
    <dbReference type="NCBI Taxonomy" id="27845"/>
    <lineage>
        <taxon>Eukaryota</taxon>
        <taxon>Metazoa</taxon>
        <taxon>Spiralia</taxon>
        <taxon>Lophotrochozoa</taxon>
        <taxon>Platyhelminthes</taxon>
        <taxon>Trematoda</taxon>
        <taxon>Digenea</taxon>
        <taxon>Plagiorchiida</taxon>
        <taxon>Echinostomata</taxon>
        <taxon>Echinostomatoidea</taxon>
        <taxon>Fasciolidae</taxon>
        <taxon>Fasciolopsis</taxon>
    </lineage>
</organism>
<dbReference type="PANTHER" id="PTHR16056:SF37">
    <property type="entry name" value="REGULATOR OF MICROTUBULE DYNAMICS PROTEIN 3-LIKE ISOFORM X1"/>
    <property type="match status" value="1"/>
</dbReference>
<dbReference type="GO" id="GO:0005876">
    <property type="term" value="C:spindle microtubule"/>
    <property type="evidence" value="ECO:0007669"/>
    <property type="project" value="TreeGrafter"/>
</dbReference>
<comment type="caution">
    <text evidence="3">The sequence shown here is derived from an EMBL/GenBank/DDBJ whole genome shotgun (WGS) entry which is preliminary data.</text>
</comment>
<sequence length="475" mass="52922">MTSGSSSSQQAAVAKVGVGFGGQLLSGFSRRSIVAVAIGAAVGFSIGVASHALWRAAVDRYNIRNEADRLIRELENLKRELSDVRQMLYINDSRMSKSNQLEPIPPFYLSDDDDEEDYFHDFDEENGGGDAVSFEPSGDRILSGATSFHTVSSYPNALRLGPPLPGSIAEELDQLAQIAMGDFSAVSSTPKVGASGDESRWSIQYYARCLVYRRKYRRTPEFLWRFARATSLASESLHTEEDYSTSLNDAGDALSDYSTSNSSHAFDPNNPNDLAYELSTRRQFVETGLGLARRALRLALNAMEGNASAVSNESLAEIYKWLAVLVGLACDFGGLQQRILYGKEFKTLIDRAIELQQTDALSHYLKGRWCYQVYNLTWIERQFASRLFATPPTATIEEAQSAFEEVERLRPHFYAANGLYLAKCFISQSNYKEAGVWLNRAKTLTEQRRAPPPHIDTAAVSAEIDSLINKYSWYF</sequence>
<dbReference type="AlphaFoldDB" id="A0A8E0S7F8"/>
<evidence type="ECO:0000313" key="3">
    <source>
        <dbReference type="EMBL" id="KAA0198614.1"/>
    </source>
</evidence>
<accession>A0A8E0S7F8</accession>
<dbReference type="EMBL" id="LUCM01001610">
    <property type="protein sequence ID" value="KAA0198614.1"/>
    <property type="molecule type" value="Genomic_DNA"/>
</dbReference>
<dbReference type="SUPFAM" id="SSF48452">
    <property type="entry name" value="TPR-like"/>
    <property type="match status" value="1"/>
</dbReference>